<evidence type="ECO:0000313" key="2">
    <source>
        <dbReference type="EMBL" id="KAK5910243.1"/>
    </source>
</evidence>
<proteinExistence type="predicted"/>
<keyword evidence="3" id="KW-1185">Reference proteome</keyword>
<feature type="compositionally biased region" description="Polar residues" evidence="1">
    <location>
        <begin position="17"/>
        <end position="26"/>
    </location>
</feature>
<evidence type="ECO:0000313" key="3">
    <source>
        <dbReference type="Proteomes" id="UP001335648"/>
    </source>
</evidence>
<feature type="compositionally biased region" description="Basic and acidic residues" evidence="1">
    <location>
        <begin position="65"/>
        <end position="84"/>
    </location>
</feature>
<evidence type="ECO:0000256" key="1">
    <source>
        <dbReference type="SAM" id="MobiDB-lite"/>
    </source>
</evidence>
<dbReference type="EMBL" id="JAULUE010002048">
    <property type="protein sequence ID" value="KAK5910243.1"/>
    <property type="molecule type" value="Genomic_DNA"/>
</dbReference>
<protein>
    <submittedName>
        <fullName evidence="2">Uncharacterized protein</fullName>
    </submittedName>
</protein>
<dbReference type="AlphaFoldDB" id="A0AAN8CZI7"/>
<reference evidence="2 3" key="1">
    <citation type="journal article" date="2023" name="Mol. Biol. Evol.">
        <title>Genomics of Secondarily Temperate Adaptation in the Only Non-Antarctic Icefish.</title>
        <authorList>
            <person name="Rivera-Colon A.G."/>
            <person name="Rayamajhi N."/>
            <person name="Minhas B.F."/>
            <person name="Madrigal G."/>
            <person name="Bilyk K.T."/>
            <person name="Yoon V."/>
            <person name="Hune M."/>
            <person name="Gregory S."/>
            <person name="Cheng C.H.C."/>
            <person name="Catchen J.M."/>
        </authorList>
    </citation>
    <scope>NUCLEOTIDE SEQUENCE [LARGE SCALE GENOMIC DNA]</scope>
    <source>
        <strain evidence="2">JC2023a</strain>
    </source>
</reference>
<organism evidence="2 3">
    <name type="scientific">Champsocephalus esox</name>
    <name type="common">pike icefish</name>
    <dbReference type="NCBI Taxonomy" id="159716"/>
    <lineage>
        <taxon>Eukaryota</taxon>
        <taxon>Metazoa</taxon>
        <taxon>Chordata</taxon>
        <taxon>Craniata</taxon>
        <taxon>Vertebrata</taxon>
        <taxon>Euteleostomi</taxon>
        <taxon>Actinopterygii</taxon>
        <taxon>Neopterygii</taxon>
        <taxon>Teleostei</taxon>
        <taxon>Neoteleostei</taxon>
        <taxon>Acanthomorphata</taxon>
        <taxon>Eupercaria</taxon>
        <taxon>Perciformes</taxon>
        <taxon>Notothenioidei</taxon>
        <taxon>Channichthyidae</taxon>
        <taxon>Champsocephalus</taxon>
    </lineage>
</organism>
<dbReference type="Proteomes" id="UP001335648">
    <property type="component" value="Unassembled WGS sequence"/>
</dbReference>
<accession>A0AAN8CZI7</accession>
<feature type="region of interest" description="Disordered" evidence="1">
    <location>
        <begin position="13"/>
        <end position="94"/>
    </location>
</feature>
<comment type="caution">
    <text evidence="2">The sequence shown here is derived from an EMBL/GenBank/DDBJ whole genome shotgun (WGS) entry which is preliminary data.</text>
</comment>
<gene>
    <name evidence="2" type="ORF">CesoFtcFv8_004096</name>
</gene>
<name>A0AAN8CZI7_9TELE</name>
<sequence length="94" mass="10356">MHILLAYVRRKRARQTGPISPLSQVSPVGVALSSPPRPPVSEPFRRGARQRGDRGLRLQCTAPHTAERHTGRTTEQLAPDRRDASPLGAMLGRE</sequence>